<dbReference type="InterPro" id="IPR017846">
    <property type="entry name" value="Nict_dMeBzImd_PRibTrfase_bact"/>
</dbReference>
<evidence type="ECO:0000313" key="13">
    <source>
        <dbReference type="Proteomes" id="UP001524502"/>
    </source>
</evidence>
<dbReference type="SUPFAM" id="SSF52733">
    <property type="entry name" value="Nicotinate mononucleotide:5,6-dimethylbenzimidazole phosphoribosyltransferase (CobT)"/>
    <property type="match status" value="1"/>
</dbReference>
<evidence type="ECO:0000256" key="7">
    <source>
        <dbReference type="ARBA" id="ARBA00022676"/>
    </source>
</evidence>
<dbReference type="GO" id="GO:0008939">
    <property type="term" value="F:nicotinate-nucleotide-dimethylbenzimidazole phosphoribosyltransferase activity"/>
    <property type="evidence" value="ECO:0007669"/>
    <property type="project" value="UniProtKB-EC"/>
</dbReference>
<evidence type="ECO:0000256" key="1">
    <source>
        <dbReference type="ARBA" id="ARBA00002197"/>
    </source>
</evidence>
<organism evidence="12 13">
    <name type="scientific">Anaerovorax odorimutans</name>
    <dbReference type="NCBI Taxonomy" id="109327"/>
    <lineage>
        <taxon>Bacteria</taxon>
        <taxon>Bacillati</taxon>
        <taxon>Bacillota</taxon>
        <taxon>Clostridia</taxon>
        <taxon>Peptostreptococcales</taxon>
        <taxon>Anaerovoracaceae</taxon>
        <taxon>Anaerovorax</taxon>
    </lineage>
</organism>
<dbReference type="Pfam" id="PF02277">
    <property type="entry name" value="DBI_PRT"/>
    <property type="match status" value="1"/>
</dbReference>
<comment type="function">
    <text evidence="1 11">Catalyzes the synthesis of alpha-ribazole-5'-phosphate from nicotinate mononucleotide (NAMN) and 5,6-dimethylbenzimidazole (DMB).</text>
</comment>
<dbReference type="Proteomes" id="UP001524502">
    <property type="component" value="Unassembled WGS sequence"/>
</dbReference>
<comment type="pathway">
    <text evidence="2 11">Nucleoside biosynthesis; alpha-ribazole biosynthesis; alpha-ribazole from 5,6-dimethylbenzimidazole: step 1/2.</text>
</comment>
<accession>A0ABT1RNB8</accession>
<evidence type="ECO:0000256" key="3">
    <source>
        <dbReference type="ARBA" id="ARBA00007110"/>
    </source>
</evidence>
<dbReference type="EC" id="2.4.2.21" evidence="4 11"/>
<evidence type="ECO:0000256" key="6">
    <source>
        <dbReference type="ARBA" id="ARBA00022573"/>
    </source>
</evidence>
<dbReference type="InterPro" id="IPR003200">
    <property type="entry name" value="Nict_dMeBzImd_PRibTrfase"/>
</dbReference>
<feature type="active site" description="Proton acceptor" evidence="11">
    <location>
        <position position="328"/>
    </location>
</feature>
<keyword evidence="13" id="KW-1185">Reference proteome</keyword>
<dbReference type="CDD" id="cd02439">
    <property type="entry name" value="DMB-PRT_CobT"/>
    <property type="match status" value="1"/>
</dbReference>
<dbReference type="RefSeq" id="WP_256131871.1">
    <property type="nucleotide sequence ID" value="NZ_JANFXK010000007.1"/>
</dbReference>
<dbReference type="HAMAP" id="MF_00230">
    <property type="entry name" value="CobT"/>
    <property type="match status" value="1"/>
</dbReference>
<evidence type="ECO:0000256" key="9">
    <source>
        <dbReference type="ARBA" id="ARBA00030686"/>
    </source>
</evidence>
<sequence length="371" mass="39090">MTREELQEVIAGIKGPDQQAAEAARKRQEVLAKPPGSLGLLEDISIQMAGITGKVKNQIRKTCVVVMCADNGVVEENVSSAPQSVTLAQTVNFTRRLTGVGALAESFGSELLIVDVGINGAIPQGLYTKTPFSDTHKIVDRRIAAGTANLARENAMTEEQALRAVEIGLEMAEAVKTNGYDIFGIGEMGIGNTTTSAAVLSVLTGEPASRTVGKGGGIMDSSFAHKKEIVDGALRRCSAEDPISVLAQVGGFDIAAMAGAFIGAAVNRIPVVIDGYISAVAALAAARIAPACVPYMFASHSSYERGYSLAVEHLGLQAYLDLRMRLGEGSGCPLAFKIIEGACGVMNRMATFEEAEINDDYLEEIRKGDCF</sequence>
<dbReference type="PANTHER" id="PTHR43463:SF1">
    <property type="entry name" value="NICOTINATE-NUCLEOTIDE--DIMETHYLBENZIMIDAZOLE PHOSPHORIBOSYLTRANSFERASE"/>
    <property type="match status" value="1"/>
</dbReference>
<dbReference type="InterPro" id="IPR036087">
    <property type="entry name" value="Nict_dMeBzImd_PRibTrfase_sf"/>
</dbReference>
<comment type="caution">
    <text evidence="12">The sequence shown here is derived from an EMBL/GenBank/DDBJ whole genome shotgun (WGS) entry which is preliminary data.</text>
</comment>
<evidence type="ECO:0000256" key="5">
    <source>
        <dbReference type="ARBA" id="ARBA00015486"/>
    </source>
</evidence>
<comment type="catalytic activity">
    <reaction evidence="10 11">
        <text>5,6-dimethylbenzimidazole + nicotinate beta-D-ribonucleotide = alpha-ribazole 5'-phosphate + nicotinate + H(+)</text>
        <dbReference type="Rhea" id="RHEA:11196"/>
        <dbReference type="ChEBI" id="CHEBI:15378"/>
        <dbReference type="ChEBI" id="CHEBI:15890"/>
        <dbReference type="ChEBI" id="CHEBI:32544"/>
        <dbReference type="ChEBI" id="CHEBI:57502"/>
        <dbReference type="ChEBI" id="CHEBI:57918"/>
        <dbReference type="EC" id="2.4.2.21"/>
    </reaction>
</comment>
<dbReference type="NCBIfam" id="TIGR03160">
    <property type="entry name" value="cobT_DBIPRT"/>
    <property type="match status" value="1"/>
</dbReference>
<dbReference type="InterPro" id="IPR023195">
    <property type="entry name" value="Nict_dMeBzImd_PRibTrfase_N"/>
</dbReference>
<comment type="similarity">
    <text evidence="3 11">Belongs to the CobT family.</text>
</comment>
<evidence type="ECO:0000256" key="2">
    <source>
        <dbReference type="ARBA" id="ARBA00005049"/>
    </source>
</evidence>
<gene>
    <name evidence="11 12" type="primary">cobT</name>
    <name evidence="12" type="ORF">NE619_08040</name>
</gene>
<proteinExistence type="inferred from homology"/>
<evidence type="ECO:0000256" key="8">
    <source>
        <dbReference type="ARBA" id="ARBA00022679"/>
    </source>
</evidence>
<evidence type="ECO:0000313" key="12">
    <source>
        <dbReference type="EMBL" id="MCQ4636677.1"/>
    </source>
</evidence>
<dbReference type="Gene3D" id="3.40.50.10210">
    <property type="match status" value="1"/>
</dbReference>
<protein>
    <recommendedName>
        <fullName evidence="5 11">Nicotinate-nucleotide--dimethylbenzimidazole phosphoribosyltransferase</fullName>
        <shortName evidence="11">NN:DBI PRT</shortName>
        <ecNumber evidence="4 11">2.4.2.21</ecNumber>
    </recommendedName>
    <alternativeName>
        <fullName evidence="9 11">N(1)-alpha-phosphoribosyltransferase</fullName>
    </alternativeName>
</protein>
<reference evidence="12 13" key="1">
    <citation type="submission" date="2022-06" db="EMBL/GenBank/DDBJ databases">
        <title>Isolation of gut microbiota from human fecal samples.</title>
        <authorList>
            <person name="Pamer E.G."/>
            <person name="Barat B."/>
            <person name="Waligurski E."/>
            <person name="Medina S."/>
            <person name="Paddock L."/>
            <person name="Mostad J."/>
        </authorList>
    </citation>
    <scope>NUCLEOTIDE SEQUENCE [LARGE SCALE GENOMIC DNA]</scope>
    <source>
        <strain evidence="12 13">SL.3.17</strain>
    </source>
</reference>
<keyword evidence="8 11" id="KW-0808">Transferase</keyword>
<name>A0ABT1RNB8_9FIRM</name>
<dbReference type="Gene3D" id="1.10.1610.10">
    <property type="match status" value="1"/>
</dbReference>
<dbReference type="PANTHER" id="PTHR43463">
    <property type="entry name" value="NICOTINATE-NUCLEOTIDE--DIMETHYLBENZIMIDAZOLE PHOSPHORIBOSYLTRANSFERASE"/>
    <property type="match status" value="1"/>
</dbReference>
<keyword evidence="6 11" id="KW-0169">Cobalamin biosynthesis</keyword>
<evidence type="ECO:0000256" key="10">
    <source>
        <dbReference type="ARBA" id="ARBA00047340"/>
    </source>
</evidence>
<keyword evidence="7 11" id="KW-0328">Glycosyltransferase</keyword>
<dbReference type="NCBIfam" id="NF000996">
    <property type="entry name" value="PRK00105.1"/>
    <property type="match status" value="1"/>
</dbReference>
<evidence type="ECO:0000256" key="11">
    <source>
        <dbReference type="HAMAP-Rule" id="MF_00230"/>
    </source>
</evidence>
<dbReference type="EMBL" id="JANFXK010000007">
    <property type="protein sequence ID" value="MCQ4636677.1"/>
    <property type="molecule type" value="Genomic_DNA"/>
</dbReference>
<evidence type="ECO:0000256" key="4">
    <source>
        <dbReference type="ARBA" id="ARBA00011991"/>
    </source>
</evidence>